<keyword evidence="5" id="KW-1185">Reference proteome</keyword>
<name>A0AAF1KU88_9HYPH</name>
<dbReference type="PANTHER" id="PTHR42911">
    <property type="entry name" value="MODULATOR OF FTSH PROTEASE HFLC"/>
    <property type="match status" value="1"/>
</dbReference>
<keyword evidence="2" id="KW-0472">Membrane</keyword>
<evidence type="ECO:0000259" key="3">
    <source>
        <dbReference type="SMART" id="SM00244"/>
    </source>
</evidence>
<evidence type="ECO:0000313" key="4">
    <source>
        <dbReference type="EMBL" id="WFR95741.1"/>
    </source>
</evidence>
<evidence type="ECO:0000256" key="2">
    <source>
        <dbReference type="SAM" id="Phobius"/>
    </source>
</evidence>
<dbReference type="InterPro" id="IPR036013">
    <property type="entry name" value="Band_7/SPFH_dom_sf"/>
</dbReference>
<reference evidence="5" key="2">
    <citation type="journal article" date="2023" name="MicrobiologyOpen">
        <title>Genomics of the tumorigenes clade of the family Rhizobiaceae and description of Rhizobium rhododendri sp. nov.</title>
        <authorList>
            <person name="Kuzmanovic N."/>
            <person name="diCenzo G.C."/>
            <person name="Bunk B."/>
            <person name="Sproeer C."/>
            <person name="Fruehling A."/>
            <person name="Neumann-Schaal M."/>
            <person name="Overmann J."/>
            <person name="Smalla K."/>
        </authorList>
    </citation>
    <scope>NUCLEOTIDE SEQUENCE [LARGE SCALE GENOMIC DNA]</scope>
    <source>
        <strain evidence="5">1078</strain>
    </source>
</reference>
<dbReference type="PRINTS" id="PR00721">
    <property type="entry name" value="STOMATIN"/>
</dbReference>
<dbReference type="SMART" id="SM00244">
    <property type="entry name" value="PHB"/>
    <property type="match status" value="1"/>
</dbReference>
<dbReference type="CDD" id="cd03401">
    <property type="entry name" value="SPFH_prohibitin"/>
    <property type="match status" value="1"/>
</dbReference>
<comment type="subcellular location">
    <subcellularLocation>
        <location evidence="1">Membrane</location>
        <topology evidence="1">Single-pass membrane protein</topology>
    </subcellularLocation>
</comment>
<keyword evidence="2" id="KW-1133">Transmembrane helix</keyword>
<dbReference type="InterPro" id="IPR001107">
    <property type="entry name" value="Band_7"/>
</dbReference>
<dbReference type="InterPro" id="IPR000163">
    <property type="entry name" value="Prohibitin"/>
</dbReference>
<proteinExistence type="predicted"/>
<dbReference type="AlphaFoldDB" id="A0AAF1KU88"/>
<dbReference type="EMBL" id="CP117255">
    <property type="protein sequence ID" value="WFR95741.1"/>
    <property type="molecule type" value="Genomic_DNA"/>
</dbReference>
<gene>
    <name evidence="4" type="ORF">PR017_00895</name>
</gene>
<organism evidence="4 5">
    <name type="scientific">Rhizobium tumorigenes</name>
    <dbReference type="NCBI Taxonomy" id="2041385"/>
    <lineage>
        <taxon>Bacteria</taxon>
        <taxon>Pseudomonadati</taxon>
        <taxon>Pseudomonadota</taxon>
        <taxon>Alphaproteobacteria</taxon>
        <taxon>Hyphomicrobiales</taxon>
        <taxon>Rhizobiaceae</taxon>
        <taxon>Rhizobium/Agrobacterium group</taxon>
        <taxon>Rhizobium</taxon>
    </lineage>
</organism>
<feature type="transmembrane region" description="Helical" evidence="2">
    <location>
        <begin position="12"/>
        <end position="34"/>
    </location>
</feature>
<evidence type="ECO:0000313" key="5">
    <source>
        <dbReference type="Proteomes" id="UP000249499"/>
    </source>
</evidence>
<dbReference type="RefSeq" id="WP_111216709.1">
    <property type="nucleotide sequence ID" value="NZ_CP117255.1"/>
</dbReference>
<keyword evidence="2" id="KW-0812">Transmembrane</keyword>
<sequence>MTESASRIPLKLIASVAAIALVVLPVILGSWYTIDQGERGVITRFGAVVGTADPGLGFKTPFVTVVTRFPVQTQIIKIEDTEAYSQDQQPAHMQLSVNYSITPSQVVDVYSQFGSAEGLADRLIRPRIQQQVKNVFGHYTAATAISQRDKLNTDIRQALSDSVKGPVMIEGVQLENIKFSKPYEEAIEARMTAEVEVQKSAQKAQNEKQLAQITVTKAQADADSQLALATAQAKAITLRGEADANAIRAKGEALRDNPALIQYQAIGNGWDGKLPTSMTPGGALPFIGVR</sequence>
<dbReference type="PANTHER" id="PTHR42911:SF2">
    <property type="entry name" value="PROHIBITIN FAMILY PROTEIN"/>
    <property type="match status" value="1"/>
</dbReference>
<dbReference type="Pfam" id="PF01145">
    <property type="entry name" value="Band_7"/>
    <property type="match status" value="1"/>
</dbReference>
<protein>
    <submittedName>
        <fullName evidence="4">Prohibitin family protein</fullName>
    </submittedName>
</protein>
<accession>A0AAF1KU88</accession>
<dbReference type="GO" id="GO:0016020">
    <property type="term" value="C:membrane"/>
    <property type="evidence" value="ECO:0007669"/>
    <property type="project" value="UniProtKB-SubCell"/>
</dbReference>
<dbReference type="Gene3D" id="3.30.479.30">
    <property type="entry name" value="Band 7 domain"/>
    <property type="match status" value="1"/>
</dbReference>
<dbReference type="SUPFAM" id="SSF117892">
    <property type="entry name" value="Band 7/SPFH domain"/>
    <property type="match status" value="1"/>
</dbReference>
<evidence type="ECO:0000256" key="1">
    <source>
        <dbReference type="ARBA" id="ARBA00004167"/>
    </source>
</evidence>
<dbReference type="InterPro" id="IPR001972">
    <property type="entry name" value="Stomatin_HflK_fam"/>
</dbReference>
<dbReference type="KEGG" id="rtu:PR017_00895"/>
<reference evidence="4 5" key="1">
    <citation type="journal article" date="2018" name="Sci. Rep.">
        <title>Rhizobium tumorigenes sp. nov., a novel plant tumorigenic bacterium isolated from cane gall tumors on thornless blackberry.</title>
        <authorList>
            <person name="Kuzmanovi N."/>
            <person name="Smalla K."/>
            <person name="Gronow S."/>
            <person name="PuBawska J."/>
        </authorList>
    </citation>
    <scope>NUCLEOTIDE SEQUENCE [LARGE SCALE GENOMIC DNA]</scope>
    <source>
        <strain evidence="4 5">1078</strain>
    </source>
</reference>
<dbReference type="Proteomes" id="UP000249499">
    <property type="component" value="Chromosome"/>
</dbReference>
<feature type="domain" description="Band 7" evidence="3">
    <location>
        <begin position="29"/>
        <end position="191"/>
    </location>
</feature>